<accession>A0AA39XQG1</accession>
<keyword evidence="2" id="KW-0812">Transmembrane</keyword>
<reference evidence="3" key="1">
    <citation type="submission" date="2023-06" db="EMBL/GenBank/DDBJ databases">
        <title>Multi-omics analyses reveal the molecular pathogenesis toolkit of Lasiodiplodia hormozganensis, a cross-kingdom pathogen.</title>
        <authorList>
            <person name="Felix C."/>
            <person name="Meneses R."/>
            <person name="Goncalves M.F.M."/>
            <person name="Tilleman L."/>
            <person name="Duarte A.S."/>
            <person name="Jorrin-Novo J.V."/>
            <person name="Van De Peer Y."/>
            <person name="Deforce D."/>
            <person name="Van Nieuwerburgh F."/>
            <person name="Esteves A.C."/>
            <person name="Alves A."/>
        </authorList>
    </citation>
    <scope>NUCLEOTIDE SEQUENCE</scope>
    <source>
        <strain evidence="3">CBS 339.90</strain>
    </source>
</reference>
<gene>
    <name evidence="3" type="ORF">DIS24_g10021</name>
</gene>
<dbReference type="EMBL" id="JAUJDW010000099">
    <property type="protein sequence ID" value="KAK0638229.1"/>
    <property type="molecule type" value="Genomic_DNA"/>
</dbReference>
<name>A0AA39XQG1_9PEZI</name>
<comment type="caution">
    <text evidence="3">The sequence shown here is derived from an EMBL/GenBank/DDBJ whole genome shotgun (WGS) entry which is preliminary data.</text>
</comment>
<keyword evidence="2" id="KW-0472">Membrane</keyword>
<keyword evidence="2" id="KW-1133">Transmembrane helix</keyword>
<evidence type="ECO:0000256" key="1">
    <source>
        <dbReference type="SAM" id="MobiDB-lite"/>
    </source>
</evidence>
<keyword evidence="4" id="KW-1185">Reference proteome</keyword>
<evidence type="ECO:0000313" key="3">
    <source>
        <dbReference type="EMBL" id="KAK0638229.1"/>
    </source>
</evidence>
<protein>
    <submittedName>
        <fullName evidence="3">Uncharacterized protein</fullName>
    </submittedName>
</protein>
<organism evidence="3 4">
    <name type="scientific">Lasiodiplodia hormozganensis</name>
    <dbReference type="NCBI Taxonomy" id="869390"/>
    <lineage>
        <taxon>Eukaryota</taxon>
        <taxon>Fungi</taxon>
        <taxon>Dikarya</taxon>
        <taxon>Ascomycota</taxon>
        <taxon>Pezizomycotina</taxon>
        <taxon>Dothideomycetes</taxon>
        <taxon>Dothideomycetes incertae sedis</taxon>
        <taxon>Botryosphaeriales</taxon>
        <taxon>Botryosphaeriaceae</taxon>
        <taxon>Lasiodiplodia</taxon>
    </lineage>
</organism>
<dbReference type="AlphaFoldDB" id="A0AA39XQG1"/>
<feature type="transmembrane region" description="Helical" evidence="2">
    <location>
        <begin position="273"/>
        <end position="295"/>
    </location>
</feature>
<evidence type="ECO:0000313" key="4">
    <source>
        <dbReference type="Proteomes" id="UP001175001"/>
    </source>
</evidence>
<sequence length="427" mass="47395">MKYFFGGRTGLGNGNLTYEYPILQKSQVYAENFQSAFADYSLSILAVNYYNGSISRDQSQFTPIKALQRPDADLYMIFLSSNAVMFTNETDDPWYSAHDHAGRIYSVFDKTAITDVYFADEPASPLACLIQHQVCDPQSTSNTTCTPLVSAMDLREAAAAIWSDEDGLSSFMFSAGAGNLDGTGVSTLIMQSGLESDSSRSFGEQGPIPNNQWQRDVARWTNISLAYTQQSYLDAASGPSDPQVEQFYTGPLSDDHRRLCRNQMILTTAYTNFSIFGLATVFVVGGLIIFISYALEPVMRWRKRSRHAYATLEWTMNDTLQLQRMAHEELGMGRWTNCDRDVPITEGRDRLAVLDLEDLKHPRLQVPPDTFEDILAGKPERGRGDSGEGTTPEKSVRTTESEVGPGAGDSEQGLEVVSQHGPRESTH</sequence>
<evidence type="ECO:0000256" key="2">
    <source>
        <dbReference type="SAM" id="Phobius"/>
    </source>
</evidence>
<feature type="region of interest" description="Disordered" evidence="1">
    <location>
        <begin position="364"/>
        <end position="427"/>
    </location>
</feature>
<dbReference type="Proteomes" id="UP001175001">
    <property type="component" value="Unassembled WGS sequence"/>
</dbReference>
<proteinExistence type="predicted"/>